<accession>A0A2T1HXH2</accession>
<dbReference type="InterPro" id="IPR058626">
    <property type="entry name" value="MdtA-like_b-barrel"/>
</dbReference>
<feature type="domain" description="Multidrug resistance protein MdtA-like beta-barrel" evidence="3">
    <location>
        <begin position="202"/>
        <end position="277"/>
    </location>
</feature>
<dbReference type="Gene3D" id="2.40.50.100">
    <property type="match status" value="1"/>
</dbReference>
<dbReference type="Pfam" id="PF25944">
    <property type="entry name" value="Beta-barrel_RND"/>
    <property type="match status" value="1"/>
</dbReference>
<dbReference type="EMBL" id="PVZS01000004">
    <property type="protein sequence ID" value="PSC06189.1"/>
    <property type="molecule type" value="Genomic_DNA"/>
</dbReference>
<feature type="domain" description="YknX-like C-terminal permuted SH3-like" evidence="4">
    <location>
        <begin position="285"/>
        <end position="358"/>
    </location>
</feature>
<dbReference type="RefSeq" id="WP_106335597.1">
    <property type="nucleotide sequence ID" value="NZ_PVZS01000004.1"/>
</dbReference>
<comment type="similarity">
    <text evidence="2">Belongs to the membrane fusion protein (MFP) (TC 8.A.1) family.</text>
</comment>
<dbReference type="NCBIfam" id="TIGR01730">
    <property type="entry name" value="RND_mfp"/>
    <property type="match status" value="1"/>
</dbReference>
<organism evidence="5 6">
    <name type="scientific">Alsobacter soli</name>
    <dbReference type="NCBI Taxonomy" id="2109933"/>
    <lineage>
        <taxon>Bacteria</taxon>
        <taxon>Pseudomonadati</taxon>
        <taxon>Pseudomonadota</taxon>
        <taxon>Alphaproteobacteria</taxon>
        <taxon>Hyphomicrobiales</taxon>
        <taxon>Alsobacteraceae</taxon>
        <taxon>Alsobacter</taxon>
    </lineage>
</organism>
<dbReference type="GO" id="GO:0015562">
    <property type="term" value="F:efflux transmembrane transporter activity"/>
    <property type="evidence" value="ECO:0007669"/>
    <property type="project" value="TreeGrafter"/>
</dbReference>
<evidence type="ECO:0000313" key="6">
    <source>
        <dbReference type="Proteomes" id="UP000239772"/>
    </source>
</evidence>
<dbReference type="AlphaFoldDB" id="A0A2T1HXH2"/>
<evidence type="ECO:0000259" key="3">
    <source>
        <dbReference type="Pfam" id="PF25944"/>
    </source>
</evidence>
<dbReference type="Gene3D" id="2.40.420.20">
    <property type="match status" value="1"/>
</dbReference>
<dbReference type="PANTHER" id="PTHR30469">
    <property type="entry name" value="MULTIDRUG RESISTANCE PROTEIN MDTA"/>
    <property type="match status" value="1"/>
</dbReference>
<sequence>MKRRLVVTLVFVLAIGLCAGLVWFNFFRDKMIAQFFANMQRPAQTVSSAEAKATTWTPGIMAIGSARAVNGVELAVEMGGVVKEIRFKANQHFNEGDLVVQLDDSVERADLVDAQAAVKLSEANLERSTALRQRGFDTQAAFDQVTAQLATARSRLQRIQAVIDQKALKAPFSGTIGIPRINPGQYLQAGAVVATYQNLQSMKVDFTVPEQMISKVKVGQPVRFGVTENDLSKVGKIIGIDPRVDPQTRLVSVQALIDDNKDESIIPGQFLRVRIELPQEPNIVSVPQTAVISSLYGDYVYTIEEQKAGEKTQQIVKQVFVKAGRREGKMVEIVSGVAAGQKVVASGQNKLTAGAPVRIDNTIDITQLASGR</sequence>
<proteinExistence type="inferred from homology"/>
<evidence type="ECO:0000256" key="2">
    <source>
        <dbReference type="ARBA" id="ARBA00009477"/>
    </source>
</evidence>
<keyword evidence="6" id="KW-1185">Reference proteome</keyword>
<protein>
    <submittedName>
        <fullName evidence="5">Efflux transporter periplasmic adaptor subunit</fullName>
    </submittedName>
</protein>
<evidence type="ECO:0000313" key="5">
    <source>
        <dbReference type="EMBL" id="PSC06189.1"/>
    </source>
</evidence>
<gene>
    <name evidence="5" type="ORF">SLNSH_05165</name>
</gene>
<dbReference type="OrthoDB" id="9806939at2"/>
<name>A0A2T1HXH2_9HYPH</name>
<dbReference type="Gene3D" id="1.10.287.470">
    <property type="entry name" value="Helix hairpin bin"/>
    <property type="match status" value="1"/>
</dbReference>
<dbReference type="SUPFAM" id="SSF111369">
    <property type="entry name" value="HlyD-like secretion proteins"/>
    <property type="match status" value="1"/>
</dbReference>
<dbReference type="InterPro" id="IPR058637">
    <property type="entry name" value="YknX-like_C"/>
</dbReference>
<evidence type="ECO:0000256" key="1">
    <source>
        <dbReference type="ARBA" id="ARBA00004236"/>
    </source>
</evidence>
<dbReference type="Proteomes" id="UP000239772">
    <property type="component" value="Unassembled WGS sequence"/>
</dbReference>
<dbReference type="Pfam" id="PF25989">
    <property type="entry name" value="YknX_C"/>
    <property type="match status" value="1"/>
</dbReference>
<dbReference type="PANTHER" id="PTHR30469:SF11">
    <property type="entry name" value="BLL4320 PROTEIN"/>
    <property type="match status" value="1"/>
</dbReference>
<comment type="caution">
    <text evidence="5">The sequence shown here is derived from an EMBL/GenBank/DDBJ whole genome shotgun (WGS) entry which is preliminary data.</text>
</comment>
<dbReference type="GO" id="GO:1990281">
    <property type="term" value="C:efflux pump complex"/>
    <property type="evidence" value="ECO:0007669"/>
    <property type="project" value="TreeGrafter"/>
</dbReference>
<comment type="subcellular location">
    <subcellularLocation>
        <location evidence="1">Cell membrane</location>
    </subcellularLocation>
</comment>
<reference evidence="6" key="1">
    <citation type="submission" date="2018-03" db="EMBL/GenBank/DDBJ databases">
        <authorList>
            <person name="Sun L."/>
            <person name="Liu H."/>
            <person name="Chen W."/>
            <person name="Huang K."/>
            <person name="Liu W."/>
            <person name="Gao X."/>
        </authorList>
    </citation>
    <scope>NUCLEOTIDE SEQUENCE [LARGE SCALE GENOMIC DNA]</scope>
    <source>
        <strain evidence="6">SH9</strain>
    </source>
</reference>
<dbReference type="InterPro" id="IPR006143">
    <property type="entry name" value="RND_pump_MFP"/>
</dbReference>
<dbReference type="Gene3D" id="2.40.30.170">
    <property type="match status" value="1"/>
</dbReference>
<evidence type="ECO:0000259" key="4">
    <source>
        <dbReference type="Pfam" id="PF25989"/>
    </source>
</evidence>